<keyword evidence="8 11" id="KW-1133">Transmembrane helix</keyword>
<keyword evidence="9 11" id="KW-0472">Membrane</keyword>
<organism evidence="12 13">
    <name type="scientific">Coemansia thaxteri</name>
    <dbReference type="NCBI Taxonomy" id="2663907"/>
    <lineage>
        <taxon>Eukaryota</taxon>
        <taxon>Fungi</taxon>
        <taxon>Fungi incertae sedis</taxon>
        <taxon>Zoopagomycota</taxon>
        <taxon>Kickxellomycotina</taxon>
        <taxon>Kickxellomycetes</taxon>
        <taxon>Kickxellales</taxon>
        <taxon>Kickxellaceae</taxon>
        <taxon>Coemansia</taxon>
    </lineage>
</organism>
<evidence type="ECO:0000256" key="2">
    <source>
        <dbReference type="ARBA" id="ARBA00007891"/>
    </source>
</evidence>
<dbReference type="InterPro" id="IPR019150">
    <property type="entry name" value="Vesicle_transport_protein_Use1"/>
</dbReference>
<keyword evidence="3" id="KW-0813">Transport</keyword>
<dbReference type="GO" id="GO:0005789">
    <property type="term" value="C:endoplasmic reticulum membrane"/>
    <property type="evidence" value="ECO:0007669"/>
    <property type="project" value="UniProtKB-SubCell"/>
</dbReference>
<evidence type="ECO:0000256" key="9">
    <source>
        <dbReference type="ARBA" id="ARBA00023136"/>
    </source>
</evidence>
<keyword evidence="5" id="KW-0256">Endoplasmic reticulum</keyword>
<dbReference type="CDD" id="cd15860">
    <property type="entry name" value="SNARE_USE1"/>
    <property type="match status" value="1"/>
</dbReference>
<evidence type="ECO:0000256" key="8">
    <source>
        <dbReference type="ARBA" id="ARBA00022989"/>
    </source>
</evidence>
<comment type="caution">
    <text evidence="12">The sequence shown here is derived from an EMBL/GenBank/DDBJ whole genome shotgun (WGS) entry which is preliminary data.</text>
</comment>
<evidence type="ECO:0000256" key="7">
    <source>
        <dbReference type="ARBA" id="ARBA00022927"/>
    </source>
</evidence>
<keyword evidence="7" id="KW-0653">Protein transport</keyword>
<evidence type="ECO:0008006" key="14">
    <source>
        <dbReference type="Google" id="ProtNLM"/>
    </source>
</evidence>
<evidence type="ECO:0000256" key="10">
    <source>
        <dbReference type="SAM" id="MobiDB-lite"/>
    </source>
</evidence>
<evidence type="ECO:0000256" key="1">
    <source>
        <dbReference type="ARBA" id="ARBA00004163"/>
    </source>
</evidence>
<dbReference type="Proteomes" id="UP001150907">
    <property type="component" value="Unassembled WGS sequence"/>
</dbReference>
<dbReference type="GO" id="GO:0015031">
    <property type="term" value="P:protein transport"/>
    <property type="evidence" value="ECO:0007669"/>
    <property type="project" value="UniProtKB-KW"/>
</dbReference>
<feature type="region of interest" description="Disordered" evidence="10">
    <location>
        <begin position="48"/>
        <end position="93"/>
    </location>
</feature>
<keyword evidence="4 11" id="KW-0812">Transmembrane</keyword>
<evidence type="ECO:0000256" key="5">
    <source>
        <dbReference type="ARBA" id="ARBA00022824"/>
    </source>
</evidence>
<proteinExistence type="inferred from homology"/>
<dbReference type="EMBL" id="JANBQF010000194">
    <property type="protein sequence ID" value="KAJ2003816.1"/>
    <property type="molecule type" value="Genomic_DNA"/>
</dbReference>
<dbReference type="OrthoDB" id="4506189at2759"/>
<dbReference type="Pfam" id="PF09753">
    <property type="entry name" value="Use1"/>
    <property type="match status" value="1"/>
</dbReference>
<accession>A0A9W8EF84</accession>
<gene>
    <name evidence="12" type="ORF">H4R26_002853</name>
</gene>
<comment type="subcellular location">
    <subcellularLocation>
        <location evidence="1">Endoplasmic reticulum membrane</location>
        <topology evidence="1">Single-pass type IV membrane protein</topology>
    </subcellularLocation>
</comment>
<dbReference type="AlphaFoldDB" id="A0A9W8EF84"/>
<evidence type="ECO:0000313" key="13">
    <source>
        <dbReference type="Proteomes" id="UP001150907"/>
    </source>
</evidence>
<evidence type="ECO:0000256" key="11">
    <source>
        <dbReference type="SAM" id="Phobius"/>
    </source>
</evidence>
<dbReference type="GO" id="GO:0006890">
    <property type="term" value="P:retrograde vesicle-mediated transport, Golgi to endoplasmic reticulum"/>
    <property type="evidence" value="ECO:0007669"/>
    <property type="project" value="TreeGrafter"/>
</dbReference>
<evidence type="ECO:0000256" key="3">
    <source>
        <dbReference type="ARBA" id="ARBA00022448"/>
    </source>
</evidence>
<evidence type="ECO:0000256" key="4">
    <source>
        <dbReference type="ARBA" id="ARBA00022692"/>
    </source>
</evidence>
<keyword evidence="13" id="KW-1185">Reference proteome</keyword>
<feature type="transmembrane region" description="Helical" evidence="11">
    <location>
        <begin position="196"/>
        <end position="216"/>
    </location>
</feature>
<dbReference type="GO" id="GO:0031201">
    <property type="term" value="C:SNARE complex"/>
    <property type="evidence" value="ECO:0007669"/>
    <property type="project" value="TreeGrafter"/>
</dbReference>
<comment type="similarity">
    <text evidence="2">Belongs to the USE1 family.</text>
</comment>
<name>A0A9W8EF84_9FUNG</name>
<evidence type="ECO:0000256" key="6">
    <source>
        <dbReference type="ARBA" id="ARBA00022892"/>
    </source>
</evidence>
<dbReference type="GO" id="GO:0005484">
    <property type="term" value="F:SNAP receptor activity"/>
    <property type="evidence" value="ECO:0007669"/>
    <property type="project" value="TreeGrafter"/>
</dbReference>
<reference evidence="12" key="1">
    <citation type="submission" date="2022-07" db="EMBL/GenBank/DDBJ databases">
        <title>Phylogenomic reconstructions and comparative analyses of Kickxellomycotina fungi.</title>
        <authorList>
            <person name="Reynolds N.K."/>
            <person name="Stajich J.E."/>
            <person name="Barry K."/>
            <person name="Grigoriev I.V."/>
            <person name="Crous P."/>
            <person name="Smith M.E."/>
        </authorList>
    </citation>
    <scope>NUCLEOTIDE SEQUENCE</scope>
    <source>
        <strain evidence="12">IMI 214461</strain>
    </source>
</reference>
<sequence length="223" mass="24788">MEHIVADVGTPRNGGKQYTAYQERADRIKQQIQPWVEKKNALVAALGDEESVNVNEMGESSASENSFEDDSPSSSCEQTEEQPKPVAKRRSSLAAKREELLGELEGLRRRGAVPDSVEGVERLLRSQRATQEDLTSDLVKMASALKSNSLAFGELVEQDKAVIQETAELLDRNVAGVGRHGARLSKYRKRAWGTTGLTWLMVLVVVSVFFILVLFMRIAPKRF</sequence>
<keyword evidence="6" id="KW-0931">ER-Golgi transport</keyword>
<feature type="compositionally biased region" description="Polar residues" evidence="10">
    <location>
        <begin position="52"/>
        <end position="65"/>
    </location>
</feature>
<protein>
    <recommendedName>
        <fullName evidence="14">Vesicle transport protein USE1</fullName>
    </recommendedName>
</protein>
<evidence type="ECO:0000313" key="12">
    <source>
        <dbReference type="EMBL" id="KAJ2003816.1"/>
    </source>
</evidence>
<dbReference type="PANTHER" id="PTHR13050">
    <property type="entry name" value="USE1-LIKE PROTEIN"/>
    <property type="match status" value="1"/>
</dbReference>
<dbReference type="PANTHER" id="PTHR13050:SF7">
    <property type="entry name" value="VESICLE TRANSPORT PROTEIN USE1"/>
    <property type="match status" value="1"/>
</dbReference>